<evidence type="ECO:0000259" key="1">
    <source>
        <dbReference type="Pfam" id="PF02464"/>
    </source>
</evidence>
<dbReference type="Proteomes" id="UP001170624">
    <property type="component" value="Unassembled WGS sequence"/>
</dbReference>
<gene>
    <name evidence="2" type="ORF">Q4568_16425</name>
</gene>
<dbReference type="Pfam" id="PF02464">
    <property type="entry name" value="CinA"/>
    <property type="match status" value="1"/>
</dbReference>
<sequence length="167" mass="17373">MESTIQLATLLGDALLKQGWIATTAESCTGGGVSAAITDIAGSSAWFDRAFITYSNEAKQQMLGVSEYALIAEGAVSETVVEQMSAGALLHSMADISVAISGIAGPTGATETKPVGTVCFGWADKTGWHQQTTCIFAGDRTQVRALAIEKALSGMVERLQQLASPVM</sequence>
<name>A0AAW7Y681_9GAMM</name>
<dbReference type="RefSeq" id="WP_303500527.1">
    <property type="nucleotide sequence ID" value="NZ_JAUOPU010000020.1"/>
</dbReference>
<dbReference type="InterPro" id="IPR036653">
    <property type="entry name" value="CinA-like_C"/>
</dbReference>
<dbReference type="InterPro" id="IPR008136">
    <property type="entry name" value="CinA_C"/>
</dbReference>
<dbReference type="AlphaFoldDB" id="A0AAW7Y681"/>
<organism evidence="2 3">
    <name type="scientific">Photobacterium sanguinicancri</name>
    <dbReference type="NCBI Taxonomy" id="875932"/>
    <lineage>
        <taxon>Bacteria</taxon>
        <taxon>Pseudomonadati</taxon>
        <taxon>Pseudomonadota</taxon>
        <taxon>Gammaproteobacteria</taxon>
        <taxon>Vibrionales</taxon>
        <taxon>Vibrionaceae</taxon>
        <taxon>Photobacterium</taxon>
    </lineage>
</organism>
<dbReference type="NCBIfam" id="TIGR00199">
    <property type="entry name" value="PncC_domain"/>
    <property type="match status" value="1"/>
</dbReference>
<evidence type="ECO:0000313" key="3">
    <source>
        <dbReference type="Proteomes" id="UP001170624"/>
    </source>
</evidence>
<evidence type="ECO:0000313" key="2">
    <source>
        <dbReference type="EMBL" id="MDO6544131.1"/>
    </source>
</evidence>
<comment type="caution">
    <text evidence="2">The sequence shown here is derived from an EMBL/GenBank/DDBJ whole genome shotgun (WGS) entry which is preliminary data.</text>
</comment>
<accession>A0AAW7Y681</accession>
<proteinExistence type="predicted"/>
<feature type="domain" description="CinA C-terminal" evidence="1">
    <location>
        <begin position="6"/>
        <end position="157"/>
    </location>
</feature>
<reference evidence="2" key="1">
    <citation type="submission" date="2023-07" db="EMBL/GenBank/DDBJ databases">
        <title>Genome content predicts the carbon catabolic preferences of heterotrophic bacteria.</title>
        <authorList>
            <person name="Gralka M."/>
        </authorList>
    </citation>
    <scope>NUCLEOTIDE SEQUENCE</scope>
    <source>
        <strain evidence="2">G2M05</strain>
    </source>
</reference>
<dbReference type="SUPFAM" id="SSF142433">
    <property type="entry name" value="CinA-like"/>
    <property type="match status" value="1"/>
</dbReference>
<dbReference type="EMBL" id="JAUOPU010000020">
    <property type="protein sequence ID" value="MDO6544131.1"/>
    <property type="molecule type" value="Genomic_DNA"/>
</dbReference>
<protein>
    <submittedName>
        <fullName evidence="2">Nicotinamide-nucleotide amidohydrolase family protein</fullName>
    </submittedName>
</protein>
<dbReference type="Gene3D" id="3.90.950.20">
    <property type="entry name" value="CinA-like"/>
    <property type="match status" value="1"/>
</dbReference>